<evidence type="ECO:0000313" key="9">
    <source>
        <dbReference type="Proteomes" id="UP001205843"/>
    </source>
</evidence>
<sequence length="662" mass="70675">MRSLPNVFGRLGIMVKALVAPAVLVLIMLVIGGTALVVQQGVNRDMQTVSGNLAPASEIATELLNSVYRERMAATEFLGHRADYMGDLWGTAREEVEANLANARQMIQDPARGEILDRFADQHQRFGDVFRDDVVPAAMEAQNIAMRRLQPVVMDVEFVIEDVINALVRAGRLEETRLAGAVASQVAGTQTSVIEYTSTGDSGRFNLAQMRYGNAETSLQQLSAAVTDRNIAGDIAELVQLWQDYGEAMNDLSAAVTQTSLLVREELNVIGPAMIDLVREFQQSAVGDLNTVAGAVTQTGAQAQVVILALVVAGLLIGAVVAWVLTRGYVKPLVRTNAFLGDLVDDMDAGNGDLTRRVEVTTRDEVGELGGNINRFVETLQKVIGTINSETSQLASAAEELSAVTNQTNQGTARQRGETEQVAAAINQMTATVQEIARNATDASTAAEEANQSAADGRRVVVQTVEAINALVEAVEKGQRTVDQVGNEAENITEVVDVIQAVAEQTNLLALNAAIEAARAGEEGRGFAVVASEVRDLAKKTQDSTVKIQELIEKLQKGTRGAIGVMRESGEQGQKTVEHAAAAGSALERIEEQVRIINDMNAQIASAAEEQSAVTNDISGSVETIRGVSDETAQAADQTSSSSEELAKLAERLSALVKQFRI</sequence>
<comment type="caution">
    <text evidence="8">The sequence shown here is derived from an EMBL/GenBank/DDBJ whole genome shotgun (WGS) entry which is preliminary data.</text>
</comment>
<dbReference type="SUPFAM" id="SSF58104">
    <property type="entry name" value="Methyl-accepting chemotaxis protein (MCP) signaling domain"/>
    <property type="match status" value="1"/>
</dbReference>
<dbReference type="GO" id="GO:0007165">
    <property type="term" value="P:signal transduction"/>
    <property type="evidence" value="ECO:0007669"/>
    <property type="project" value="UniProtKB-KW"/>
</dbReference>
<dbReference type="Pfam" id="PF00015">
    <property type="entry name" value="MCPsignal"/>
    <property type="match status" value="1"/>
</dbReference>
<evidence type="ECO:0000259" key="7">
    <source>
        <dbReference type="PROSITE" id="PS50885"/>
    </source>
</evidence>
<dbReference type="PANTHER" id="PTHR32089:SF112">
    <property type="entry name" value="LYSOZYME-LIKE PROTEIN-RELATED"/>
    <property type="match status" value="1"/>
</dbReference>
<dbReference type="RefSeq" id="WP_253475423.1">
    <property type="nucleotide sequence ID" value="NZ_JALJXV010000002.1"/>
</dbReference>
<keyword evidence="5" id="KW-0472">Membrane</keyword>
<feature type="transmembrane region" description="Helical" evidence="5">
    <location>
        <begin position="12"/>
        <end position="38"/>
    </location>
</feature>
<feature type="domain" description="HAMP" evidence="7">
    <location>
        <begin position="327"/>
        <end position="385"/>
    </location>
</feature>
<keyword evidence="5" id="KW-0812">Transmembrane</keyword>
<dbReference type="InterPro" id="IPR003660">
    <property type="entry name" value="HAMP_dom"/>
</dbReference>
<evidence type="ECO:0000256" key="4">
    <source>
        <dbReference type="PROSITE-ProRule" id="PRU00284"/>
    </source>
</evidence>
<dbReference type="InterPro" id="IPR004089">
    <property type="entry name" value="MCPsignal_dom"/>
</dbReference>
<dbReference type="PANTHER" id="PTHR32089">
    <property type="entry name" value="METHYL-ACCEPTING CHEMOTAXIS PROTEIN MCPB"/>
    <property type="match status" value="1"/>
</dbReference>
<dbReference type="EMBL" id="JALJXV010000002">
    <property type="protein sequence ID" value="MCP1674001.1"/>
    <property type="molecule type" value="Genomic_DNA"/>
</dbReference>
<keyword evidence="9" id="KW-1185">Reference proteome</keyword>
<dbReference type="Proteomes" id="UP001205843">
    <property type="component" value="Unassembled WGS sequence"/>
</dbReference>
<gene>
    <name evidence="8" type="ORF">J2T57_001100</name>
</gene>
<protein>
    <submittedName>
        <fullName evidence="8">Methyl-accepting chemotaxis protein</fullName>
    </submittedName>
</protein>
<evidence type="ECO:0000256" key="2">
    <source>
        <dbReference type="ARBA" id="ARBA00023224"/>
    </source>
</evidence>
<dbReference type="AlphaFoldDB" id="A0AAE3KAY6"/>
<dbReference type="FunFam" id="1.10.287.950:FF:000001">
    <property type="entry name" value="Methyl-accepting chemotaxis sensory transducer"/>
    <property type="match status" value="1"/>
</dbReference>
<dbReference type="PROSITE" id="PS50885">
    <property type="entry name" value="HAMP"/>
    <property type="match status" value="1"/>
</dbReference>
<dbReference type="SMART" id="SM01358">
    <property type="entry name" value="HBM"/>
    <property type="match status" value="1"/>
</dbReference>
<accession>A0AAE3KAY6</accession>
<name>A0AAE3KAY6_9GAMM</name>
<dbReference type="Gene3D" id="1.10.287.950">
    <property type="entry name" value="Methyl-accepting chemotaxis protein"/>
    <property type="match status" value="1"/>
</dbReference>
<dbReference type="SMART" id="SM00283">
    <property type="entry name" value="MA"/>
    <property type="match status" value="1"/>
</dbReference>
<dbReference type="CDD" id="cd11386">
    <property type="entry name" value="MCP_signal"/>
    <property type="match status" value="1"/>
</dbReference>
<dbReference type="PROSITE" id="PS50111">
    <property type="entry name" value="CHEMOTAXIS_TRANSDUC_2"/>
    <property type="match status" value="1"/>
</dbReference>
<keyword evidence="5" id="KW-1133">Transmembrane helix</keyword>
<comment type="subcellular location">
    <subcellularLocation>
        <location evidence="1">Membrane</location>
    </subcellularLocation>
</comment>
<evidence type="ECO:0000256" key="1">
    <source>
        <dbReference type="ARBA" id="ARBA00004370"/>
    </source>
</evidence>
<evidence type="ECO:0000259" key="6">
    <source>
        <dbReference type="PROSITE" id="PS50111"/>
    </source>
</evidence>
<evidence type="ECO:0000256" key="5">
    <source>
        <dbReference type="SAM" id="Phobius"/>
    </source>
</evidence>
<comment type="similarity">
    <text evidence="3">Belongs to the methyl-accepting chemotaxis (MCP) protein family.</text>
</comment>
<organism evidence="8 9">
    <name type="scientific">Natronocella acetinitrilica</name>
    <dbReference type="NCBI Taxonomy" id="414046"/>
    <lineage>
        <taxon>Bacteria</taxon>
        <taxon>Pseudomonadati</taxon>
        <taxon>Pseudomonadota</taxon>
        <taxon>Gammaproteobacteria</taxon>
        <taxon>Chromatiales</taxon>
        <taxon>Ectothiorhodospiraceae</taxon>
        <taxon>Natronocella</taxon>
    </lineage>
</organism>
<dbReference type="GO" id="GO:0016020">
    <property type="term" value="C:membrane"/>
    <property type="evidence" value="ECO:0007669"/>
    <property type="project" value="UniProtKB-SubCell"/>
</dbReference>
<evidence type="ECO:0000313" key="8">
    <source>
        <dbReference type="EMBL" id="MCP1674001.1"/>
    </source>
</evidence>
<keyword evidence="2 4" id="KW-0807">Transducer</keyword>
<evidence type="ECO:0000256" key="3">
    <source>
        <dbReference type="ARBA" id="ARBA00029447"/>
    </source>
</evidence>
<feature type="transmembrane region" description="Helical" evidence="5">
    <location>
        <begin position="305"/>
        <end position="325"/>
    </location>
</feature>
<dbReference type="GO" id="GO:0006935">
    <property type="term" value="P:chemotaxis"/>
    <property type="evidence" value="ECO:0007669"/>
    <property type="project" value="UniProtKB-ARBA"/>
</dbReference>
<dbReference type="SMART" id="SM00304">
    <property type="entry name" value="HAMP"/>
    <property type="match status" value="2"/>
</dbReference>
<feature type="domain" description="Methyl-accepting transducer" evidence="6">
    <location>
        <begin position="390"/>
        <end position="626"/>
    </location>
</feature>
<dbReference type="Pfam" id="PF00672">
    <property type="entry name" value="HAMP"/>
    <property type="match status" value="1"/>
</dbReference>
<dbReference type="CDD" id="cd06225">
    <property type="entry name" value="HAMP"/>
    <property type="match status" value="1"/>
</dbReference>
<reference evidence="8" key="1">
    <citation type="submission" date="2022-03" db="EMBL/GenBank/DDBJ databases">
        <title>Genomic Encyclopedia of Type Strains, Phase III (KMG-III): the genomes of soil and plant-associated and newly described type strains.</title>
        <authorList>
            <person name="Whitman W."/>
        </authorList>
    </citation>
    <scope>NUCLEOTIDE SEQUENCE</scope>
    <source>
        <strain evidence="8">ANL 6-2</strain>
    </source>
</reference>
<proteinExistence type="inferred from homology"/>
<dbReference type="InterPro" id="IPR032255">
    <property type="entry name" value="HBM"/>
</dbReference>